<dbReference type="Gene3D" id="1.25.40.20">
    <property type="entry name" value="Ankyrin repeat-containing domain"/>
    <property type="match status" value="1"/>
</dbReference>
<gene>
    <name evidence="1" type="ORF">DHA2_152026</name>
</gene>
<dbReference type="AlphaFoldDB" id="V6TFQ0"/>
<name>V6TFQ0_GIAIN</name>
<reference evidence="1 2" key="2">
    <citation type="journal article" date="2013" name="Genome Biol. Evol.">
        <title>Genome sequencing of Giardia lamblia genotypes A2 and B isolates (DH and GS) and comparative analysis with the genomes of genotypes A1 and E (WB and Pig).</title>
        <authorList>
            <person name="Adam R.D."/>
            <person name="Dahlstrom E.W."/>
            <person name="Martens C.A."/>
            <person name="Bruno D.P."/>
            <person name="Barbian K.D."/>
            <person name="Ricklefs S.M."/>
            <person name="Hernandez M.M."/>
            <person name="Narla N.P."/>
            <person name="Patel R.B."/>
            <person name="Porcella S.F."/>
            <person name="Nash T.E."/>
        </authorList>
    </citation>
    <scope>NUCLEOTIDE SEQUENCE [LARGE SCALE GENOMIC DNA]</scope>
    <source>
        <strain evidence="1 2">DH</strain>
    </source>
</reference>
<comment type="caution">
    <text evidence="1">The sequence shown here is derived from an EMBL/GenBank/DDBJ whole genome shotgun (WGS) entry which is preliminary data.</text>
</comment>
<evidence type="ECO:0008006" key="3">
    <source>
        <dbReference type="Google" id="ProtNLM"/>
    </source>
</evidence>
<reference evidence="2" key="1">
    <citation type="submission" date="2012-02" db="EMBL/GenBank/DDBJ databases">
        <title>Genome sequencing of Giardia lamblia Genotypes A2 and B isolates (DH and GS) and comparative analysis with the genomes of Genotypes A1 and E (WB and Pig).</title>
        <authorList>
            <person name="Adam R."/>
            <person name="Dahlstrom E."/>
            <person name="Martens C."/>
            <person name="Bruno D."/>
            <person name="Barbian K."/>
            <person name="Porcella S.F."/>
            <person name="Nash T."/>
        </authorList>
    </citation>
    <scope>NUCLEOTIDE SEQUENCE</scope>
    <source>
        <strain evidence="2">DH</strain>
    </source>
</reference>
<organism evidence="1 2">
    <name type="scientific">Giardia intestinalis</name>
    <name type="common">Giardia lamblia</name>
    <dbReference type="NCBI Taxonomy" id="5741"/>
    <lineage>
        <taxon>Eukaryota</taxon>
        <taxon>Metamonada</taxon>
        <taxon>Diplomonadida</taxon>
        <taxon>Hexamitidae</taxon>
        <taxon>Giardiinae</taxon>
        <taxon>Giardia</taxon>
    </lineage>
</organism>
<dbReference type="VEuPathDB" id="GiardiaDB:DHA2_152026"/>
<dbReference type="EMBL" id="AHGT01000022">
    <property type="protein sequence ID" value="ESU37758.1"/>
    <property type="molecule type" value="Genomic_DNA"/>
</dbReference>
<proteinExistence type="predicted"/>
<evidence type="ECO:0000313" key="2">
    <source>
        <dbReference type="Proteomes" id="UP000018320"/>
    </source>
</evidence>
<protein>
    <recommendedName>
        <fullName evidence="3">Ankyrin repeat protein</fullName>
    </recommendedName>
</protein>
<dbReference type="InterPro" id="IPR036770">
    <property type="entry name" value="Ankyrin_rpt-contain_sf"/>
</dbReference>
<sequence length="208" mass="22891">VRTTGAGAHLGWVWDAAAACLCRIRASIFHSLIHSFSNQSATCNWRSSSRNLSYTKLSTSADDLDLSVCLWNKRHGSSCCTYSSDVRRAIHAYAELTQKELLNLTVQDNVDLLCDRISSIVTSSAATESLHFACNSRRIKSSPVLCQYSVASKIQYNLPLRTGKDTYGETLLMTAVRNEEFQSVEQYMEDAGLGFRGRSALMMAASAG</sequence>
<dbReference type="Proteomes" id="UP000018320">
    <property type="component" value="Unassembled WGS sequence"/>
</dbReference>
<evidence type="ECO:0000313" key="1">
    <source>
        <dbReference type="EMBL" id="ESU37758.1"/>
    </source>
</evidence>
<feature type="non-terminal residue" evidence="1">
    <location>
        <position position="1"/>
    </location>
</feature>
<accession>V6TFQ0</accession>